<keyword evidence="9" id="KW-1185">Reference proteome</keyword>
<evidence type="ECO:0000256" key="3">
    <source>
        <dbReference type="ARBA" id="ARBA00022692"/>
    </source>
</evidence>
<protein>
    <recommendedName>
        <fullName evidence="7">Outer membrane protein beta-barrel domain-containing protein</fullName>
    </recommendedName>
</protein>
<keyword evidence="5" id="KW-0472">Membrane</keyword>
<organism evidence="8 9">
    <name type="scientific">Acinetobacter equi</name>
    <dbReference type="NCBI Taxonomy" id="1324350"/>
    <lineage>
        <taxon>Bacteria</taxon>
        <taxon>Pseudomonadati</taxon>
        <taxon>Pseudomonadota</taxon>
        <taxon>Gammaproteobacteria</taxon>
        <taxon>Moraxellales</taxon>
        <taxon>Moraxellaceae</taxon>
        <taxon>Acinetobacter</taxon>
    </lineage>
</organism>
<dbReference type="GO" id="GO:0009279">
    <property type="term" value="C:cell outer membrane"/>
    <property type="evidence" value="ECO:0007669"/>
    <property type="project" value="UniProtKB-SubCell"/>
</dbReference>
<keyword evidence="4 6" id="KW-0732">Signal</keyword>
<dbReference type="InterPro" id="IPR051723">
    <property type="entry name" value="Bact_OM_Invasion-Related"/>
</dbReference>
<dbReference type="InterPro" id="IPR011250">
    <property type="entry name" value="OMP/PagP_B-barrel"/>
</dbReference>
<dbReference type="Pfam" id="PF13505">
    <property type="entry name" value="OMP_b-brl"/>
    <property type="match status" value="1"/>
</dbReference>
<dbReference type="SUPFAM" id="SSF56925">
    <property type="entry name" value="OMPA-like"/>
    <property type="match status" value="1"/>
</dbReference>
<evidence type="ECO:0000256" key="2">
    <source>
        <dbReference type="ARBA" id="ARBA00022452"/>
    </source>
</evidence>
<dbReference type="InterPro" id="IPR027385">
    <property type="entry name" value="Beta-barrel_OMP"/>
</dbReference>
<feature type="signal peptide" evidence="6">
    <location>
        <begin position="1"/>
        <end position="19"/>
    </location>
</feature>
<dbReference type="STRING" id="1324350.AOY20_09820"/>
<dbReference type="AlphaFoldDB" id="A0A0N9V980"/>
<dbReference type="OrthoDB" id="6101900at2"/>
<dbReference type="Proteomes" id="UP000064939">
    <property type="component" value="Chromosome"/>
</dbReference>
<feature type="chain" id="PRO_5006039337" description="Outer membrane protein beta-barrel domain-containing protein" evidence="6">
    <location>
        <begin position="20"/>
        <end position="249"/>
    </location>
</feature>
<evidence type="ECO:0000313" key="8">
    <source>
        <dbReference type="EMBL" id="ALH95799.1"/>
    </source>
</evidence>
<evidence type="ECO:0000259" key="7">
    <source>
        <dbReference type="Pfam" id="PF13505"/>
    </source>
</evidence>
<keyword evidence="3" id="KW-0812">Transmembrane</keyword>
<evidence type="ECO:0000256" key="1">
    <source>
        <dbReference type="ARBA" id="ARBA00004571"/>
    </source>
</evidence>
<sequence length="249" mass="26821">MKKLVLLATVFGAFSAAHADQYISAKLGASIVKSDLSVYSEEYDLEAPALLGNAYASDKEKDTVINASIAYGWALESLPVRAELEYTFRGKADANGTTNRAYFNGLGDVYTYGTADATVKSQSLMANVYYDFKNTSDFTPYVSAGVGAAFNKLDVTEYQTGLDGSASANDKKTDFAWSIGAGVSYALDKDLALDLGYRYVDLGKVNALTVAPWYSSYDGGVTSFVGATASDYEAKLKSHDFSIGLRYKF</sequence>
<dbReference type="Gene3D" id="2.40.160.20">
    <property type="match status" value="1"/>
</dbReference>
<evidence type="ECO:0000256" key="4">
    <source>
        <dbReference type="ARBA" id="ARBA00022729"/>
    </source>
</evidence>
<feature type="domain" description="Outer membrane protein beta-barrel" evidence="7">
    <location>
        <begin position="7"/>
        <end position="249"/>
    </location>
</feature>
<keyword evidence="2" id="KW-1134">Transmembrane beta strand</keyword>
<reference evidence="8 9" key="1">
    <citation type="journal article" date="2015" name="Int. J. Syst. Evol. Microbiol.">
        <title>Acinetobacter equi sp. nov. isolated from horse faeces.</title>
        <authorList>
            <person name="Poppel M.T."/>
            <person name="Skiebe E."/>
            <person name="Laue M."/>
            <person name="Bergmann H."/>
            <person name="Ebersberger I."/>
            <person name="Garn T."/>
            <person name="Fruth A."/>
            <person name="Baumgardt S."/>
            <person name="Busse H.J."/>
            <person name="Wilharm G."/>
        </authorList>
    </citation>
    <scope>NUCLEOTIDE SEQUENCE [LARGE SCALE GENOMIC DNA]</scope>
    <source>
        <strain evidence="8 9">114</strain>
    </source>
</reference>
<evidence type="ECO:0000313" key="9">
    <source>
        <dbReference type="Proteomes" id="UP000064939"/>
    </source>
</evidence>
<accession>A0A0N9V980</accession>
<evidence type="ECO:0000256" key="6">
    <source>
        <dbReference type="SAM" id="SignalP"/>
    </source>
</evidence>
<name>A0A0N9V980_9GAMM</name>
<dbReference type="PANTHER" id="PTHR35892:SF2">
    <property type="entry name" value="OUTER MEMBRANE PROTEIN PAGN"/>
    <property type="match status" value="1"/>
</dbReference>
<proteinExistence type="predicted"/>
<comment type="subcellular location">
    <subcellularLocation>
        <location evidence="1">Cell outer membrane</location>
        <topology evidence="1">Multi-pass membrane protein</topology>
    </subcellularLocation>
</comment>
<dbReference type="RefSeq" id="WP_054581688.1">
    <property type="nucleotide sequence ID" value="NZ_CP012808.1"/>
</dbReference>
<evidence type="ECO:0000256" key="5">
    <source>
        <dbReference type="ARBA" id="ARBA00023136"/>
    </source>
</evidence>
<dbReference type="PANTHER" id="PTHR35892">
    <property type="entry name" value="OUTER MEMBRANE PROTEIN PAGN-RELATED"/>
    <property type="match status" value="1"/>
</dbReference>
<dbReference type="EMBL" id="CP012808">
    <property type="protein sequence ID" value="ALH95799.1"/>
    <property type="molecule type" value="Genomic_DNA"/>
</dbReference>
<dbReference type="KEGG" id="aei:AOY20_09820"/>
<gene>
    <name evidence="8" type="ORF">AOY20_09820</name>
</gene>